<keyword evidence="6" id="KW-0029">Amino-acid transport</keyword>
<name>A0ABS1TI60_9BACI</name>
<evidence type="ECO:0000256" key="10">
    <source>
        <dbReference type="SAM" id="Phobius"/>
    </source>
</evidence>
<keyword evidence="8 10" id="KW-0472">Membrane</keyword>
<evidence type="ECO:0000256" key="9">
    <source>
        <dbReference type="NCBIfam" id="TIGR03810"/>
    </source>
</evidence>
<dbReference type="NCBIfam" id="TIGR00905">
    <property type="entry name" value="2A0302"/>
    <property type="match status" value="1"/>
</dbReference>
<comment type="caution">
    <text evidence="11">The sequence shown here is derived from an EMBL/GenBank/DDBJ whole genome shotgun (WGS) entry which is preliminary data.</text>
</comment>
<dbReference type="Proteomes" id="UP000623967">
    <property type="component" value="Unassembled WGS sequence"/>
</dbReference>
<evidence type="ECO:0000256" key="3">
    <source>
        <dbReference type="ARBA" id="ARBA00022448"/>
    </source>
</evidence>
<dbReference type="InterPro" id="IPR002293">
    <property type="entry name" value="AA/rel_permease1"/>
</dbReference>
<feature type="transmembrane region" description="Helical" evidence="10">
    <location>
        <begin position="361"/>
        <end position="380"/>
    </location>
</feature>
<feature type="transmembrane region" description="Helical" evidence="10">
    <location>
        <begin position="155"/>
        <end position="180"/>
    </location>
</feature>
<organism evidence="11 12">
    <name type="scientific">Neobacillus paridis</name>
    <dbReference type="NCBI Taxonomy" id="2803862"/>
    <lineage>
        <taxon>Bacteria</taxon>
        <taxon>Bacillati</taxon>
        <taxon>Bacillota</taxon>
        <taxon>Bacilli</taxon>
        <taxon>Bacillales</taxon>
        <taxon>Bacillaceae</taxon>
        <taxon>Neobacillus</taxon>
    </lineage>
</organism>
<evidence type="ECO:0000256" key="7">
    <source>
        <dbReference type="ARBA" id="ARBA00022989"/>
    </source>
</evidence>
<evidence type="ECO:0000256" key="6">
    <source>
        <dbReference type="ARBA" id="ARBA00022970"/>
    </source>
</evidence>
<protein>
    <recommendedName>
        <fullName evidence="9">Arginine-ornithine antiporter</fullName>
    </recommendedName>
</protein>
<keyword evidence="5 10" id="KW-0812">Transmembrane</keyword>
<dbReference type="InterPro" id="IPR022461">
    <property type="entry name" value="Arg/Orn_antiprt_ArcD"/>
</dbReference>
<dbReference type="Pfam" id="PF13520">
    <property type="entry name" value="AA_permease_2"/>
    <property type="match status" value="1"/>
</dbReference>
<dbReference type="InterPro" id="IPR050367">
    <property type="entry name" value="APC_superfamily"/>
</dbReference>
<evidence type="ECO:0000256" key="5">
    <source>
        <dbReference type="ARBA" id="ARBA00022692"/>
    </source>
</evidence>
<dbReference type="InterPro" id="IPR004754">
    <property type="entry name" value="Amino_acid_antiprt"/>
</dbReference>
<comment type="subcellular location">
    <subcellularLocation>
        <location evidence="1">Cell membrane</location>
        <topology evidence="1">Multi-pass membrane protein</topology>
    </subcellularLocation>
</comment>
<dbReference type="PANTHER" id="PTHR42770">
    <property type="entry name" value="AMINO ACID TRANSPORTER-RELATED"/>
    <property type="match status" value="1"/>
</dbReference>
<evidence type="ECO:0000256" key="8">
    <source>
        <dbReference type="ARBA" id="ARBA00023136"/>
    </source>
</evidence>
<reference evidence="11 12" key="1">
    <citation type="submission" date="2021-01" db="EMBL/GenBank/DDBJ databases">
        <title>Genome public.</title>
        <authorList>
            <person name="Liu C."/>
            <person name="Sun Q."/>
        </authorList>
    </citation>
    <scope>NUCLEOTIDE SEQUENCE [LARGE SCALE GENOMIC DNA]</scope>
    <source>
        <strain evidence="11 12">YIM B02564</strain>
    </source>
</reference>
<feature type="transmembrane region" description="Helical" evidence="10">
    <location>
        <begin position="415"/>
        <end position="433"/>
    </location>
</feature>
<proteinExistence type="inferred from homology"/>
<keyword evidence="4" id="KW-1003">Cell membrane</keyword>
<feature type="transmembrane region" description="Helical" evidence="10">
    <location>
        <begin position="99"/>
        <end position="122"/>
    </location>
</feature>
<feature type="transmembrane region" description="Helical" evidence="10">
    <location>
        <begin position="392"/>
        <end position="409"/>
    </location>
</feature>
<dbReference type="PANTHER" id="PTHR42770:SF4">
    <property type="entry name" value="ARGININE_ORNITHINE ANTIPORTER-RELATED"/>
    <property type="match status" value="1"/>
</dbReference>
<keyword evidence="3" id="KW-0813">Transport</keyword>
<comment type="similarity">
    <text evidence="2">Belongs to the amino acid-polyamine-organocation (APC) superfamily. Basic amino acid/polyamine antiporter (APA) (TC 2.A.3.2) family.</text>
</comment>
<feature type="transmembrane region" description="Helical" evidence="10">
    <location>
        <begin position="445"/>
        <end position="465"/>
    </location>
</feature>
<feature type="transmembrane region" description="Helical" evidence="10">
    <location>
        <begin position="128"/>
        <end position="148"/>
    </location>
</feature>
<evidence type="ECO:0000313" key="11">
    <source>
        <dbReference type="EMBL" id="MBL4950868.1"/>
    </source>
</evidence>
<keyword evidence="12" id="KW-1185">Reference proteome</keyword>
<evidence type="ECO:0000256" key="2">
    <source>
        <dbReference type="ARBA" id="ARBA00008220"/>
    </source>
</evidence>
<feature type="transmembrane region" description="Helical" evidence="10">
    <location>
        <begin position="335"/>
        <end position="355"/>
    </location>
</feature>
<dbReference type="EMBL" id="JAESWB010000005">
    <property type="protein sequence ID" value="MBL4950868.1"/>
    <property type="molecule type" value="Genomic_DNA"/>
</dbReference>
<evidence type="ECO:0000256" key="1">
    <source>
        <dbReference type="ARBA" id="ARBA00004651"/>
    </source>
</evidence>
<evidence type="ECO:0000256" key="4">
    <source>
        <dbReference type="ARBA" id="ARBA00022475"/>
    </source>
</evidence>
<dbReference type="PIRSF" id="PIRSF006060">
    <property type="entry name" value="AA_transporter"/>
    <property type="match status" value="1"/>
</dbReference>
<feature type="transmembrane region" description="Helical" evidence="10">
    <location>
        <begin position="12"/>
        <end position="35"/>
    </location>
</feature>
<feature type="transmembrane region" description="Helical" evidence="10">
    <location>
        <begin position="281"/>
        <end position="314"/>
    </location>
</feature>
<dbReference type="NCBIfam" id="TIGR03810">
    <property type="entry name" value="arg_ornith_anti"/>
    <property type="match status" value="1"/>
</dbReference>
<accession>A0ABS1TI60</accession>
<feature type="transmembrane region" description="Helical" evidence="10">
    <location>
        <begin position="206"/>
        <end position="225"/>
    </location>
</feature>
<gene>
    <name evidence="11" type="primary">arcD</name>
    <name evidence="11" type="ORF">JK635_01240</name>
</gene>
<evidence type="ECO:0000313" key="12">
    <source>
        <dbReference type="Proteomes" id="UP000623967"/>
    </source>
</evidence>
<keyword evidence="7 10" id="KW-1133">Transmembrane helix</keyword>
<feature type="transmembrane region" description="Helical" evidence="10">
    <location>
        <begin position="237"/>
        <end position="261"/>
    </location>
</feature>
<dbReference type="Gene3D" id="1.20.1740.10">
    <property type="entry name" value="Amino acid/polyamine transporter I"/>
    <property type="match status" value="1"/>
</dbReference>
<sequence>MKVETLAENEKKLGLVSLIALVIGSMIGGGAFNIASDMASGASAGAVILGWIITGIGMITLGLSFQNLTNKRPDLEGGVFSYAKAGFGNYWGFNSAWGYWLSAWLGNIAFLTLLFSGIGYFIPVFTGGNIASIIGASIILWLMHFLILQGVQSAALVNLVVTIGKLVPIILFIIITIFAFNLDTFTHDFWGKNAFNLSDVLSQTKSTMLVTLWVFIGIEGAVVLSSRAQNMKDVGKATVIGLLSTLVIYVLISLLSYGIMSQAELAKLKSPSMAYVLKDVVGPWGAAIVNLGLIVSLLGALLGWTLLAAELPYVAAKDRILPKYFAKENKNKAPVNSLIITNVLVQIFLLTLLISDKPYQFAYSLASSAILVPYLFSALYQVKYSSQQKNTGQMVIGIIASIYGIWLLYAAGLSYLVLTSLLYAIGIFVFRYAQKENGQKTFKTFELVWAIIFIILALVAIIMLATGQITT</sequence>
<feature type="transmembrane region" description="Helical" evidence="10">
    <location>
        <begin position="41"/>
        <end position="63"/>
    </location>
</feature>